<dbReference type="Gene3D" id="1.20.5.190">
    <property type="match status" value="1"/>
</dbReference>
<comment type="caution">
    <text evidence="2">The sequence shown here is derived from an EMBL/GenBank/DDBJ whole genome shotgun (WGS) entry which is preliminary data.</text>
</comment>
<dbReference type="GO" id="GO:0000922">
    <property type="term" value="C:spindle pole"/>
    <property type="evidence" value="ECO:0007669"/>
    <property type="project" value="TreeGrafter"/>
</dbReference>
<dbReference type="AlphaFoldDB" id="A0A1V9ZXE3"/>
<dbReference type="CDD" id="cd23767">
    <property type="entry name" value="IQCD"/>
    <property type="match status" value="1"/>
</dbReference>
<feature type="compositionally biased region" description="Low complexity" evidence="1">
    <location>
        <begin position="440"/>
        <end position="465"/>
    </location>
</feature>
<dbReference type="PANTHER" id="PTHR22706">
    <property type="entry name" value="ASSEMBLY FACTOR FOR SPINDLE MICROTUBULES"/>
    <property type="match status" value="1"/>
</dbReference>
<dbReference type="GO" id="GO:0005516">
    <property type="term" value="F:calmodulin binding"/>
    <property type="evidence" value="ECO:0007669"/>
    <property type="project" value="TreeGrafter"/>
</dbReference>
<keyword evidence="3" id="KW-1185">Reference proteome</keyword>
<dbReference type="Proteomes" id="UP000243217">
    <property type="component" value="Unassembled WGS sequence"/>
</dbReference>
<dbReference type="GO" id="GO:0000278">
    <property type="term" value="P:mitotic cell cycle"/>
    <property type="evidence" value="ECO:0007669"/>
    <property type="project" value="TreeGrafter"/>
</dbReference>
<dbReference type="InterPro" id="IPR000048">
    <property type="entry name" value="IQ_motif_EF-hand-BS"/>
</dbReference>
<dbReference type="PANTHER" id="PTHR22706:SF2">
    <property type="entry name" value="SFI1 SPINDLE BODY DOMAIN-CONTAINING PROTEIN"/>
    <property type="match status" value="1"/>
</dbReference>
<evidence type="ECO:0000256" key="1">
    <source>
        <dbReference type="SAM" id="MobiDB-lite"/>
    </source>
</evidence>
<dbReference type="SMART" id="SM00015">
    <property type="entry name" value="IQ"/>
    <property type="match status" value="4"/>
</dbReference>
<evidence type="ECO:0000313" key="3">
    <source>
        <dbReference type="Proteomes" id="UP000243217"/>
    </source>
</evidence>
<feature type="region of interest" description="Disordered" evidence="1">
    <location>
        <begin position="589"/>
        <end position="609"/>
    </location>
</feature>
<dbReference type="GO" id="GO:0051295">
    <property type="term" value="P:establishment of meiotic spindle localization"/>
    <property type="evidence" value="ECO:0007669"/>
    <property type="project" value="TreeGrafter"/>
</dbReference>
<feature type="region of interest" description="Disordered" evidence="1">
    <location>
        <begin position="931"/>
        <end position="954"/>
    </location>
</feature>
<organism evidence="2 3">
    <name type="scientific">Thraustotheca clavata</name>
    <dbReference type="NCBI Taxonomy" id="74557"/>
    <lineage>
        <taxon>Eukaryota</taxon>
        <taxon>Sar</taxon>
        <taxon>Stramenopiles</taxon>
        <taxon>Oomycota</taxon>
        <taxon>Saprolegniomycetes</taxon>
        <taxon>Saprolegniales</taxon>
        <taxon>Achlyaceae</taxon>
        <taxon>Thraustotheca</taxon>
    </lineage>
</organism>
<dbReference type="GO" id="GO:0007051">
    <property type="term" value="P:spindle organization"/>
    <property type="evidence" value="ECO:0007669"/>
    <property type="project" value="TreeGrafter"/>
</dbReference>
<dbReference type="EMBL" id="JNBS01001091">
    <property type="protein sequence ID" value="OQS02692.1"/>
    <property type="molecule type" value="Genomic_DNA"/>
</dbReference>
<dbReference type="OrthoDB" id="102961at2759"/>
<gene>
    <name evidence="2" type="ORF">THRCLA_04951</name>
</gene>
<feature type="compositionally biased region" description="Low complexity" evidence="1">
    <location>
        <begin position="936"/>
        <end position="954"/>
    </location>
</feature>
<sequence>MSSRDGGGMQHCGCAIGRPCTCGMRQKEIVQEDQDDDLSRYEQVQLAPGVVLQLKKEYEDVPGTRLYKLMRMYRLSLIDSVKKISAVLDFASTHKRYIAAELTEIASRLETLDILSNDVESKHMRNSIQTTMHMQSRYSDLNLGCLKKTISNVSTTPISIHTLRPHLNTLMELVSSTVATNRQELSTCRAFVHNYATTRIQAMARGRIGRKAHLNNLIIFWSCAEAAAAVRIQLLIKRLFSKQLVHKLRQEWWEYHRGIAIHHLQRIARGYIARQYVADLRAKKKLNEHTNAAITLQCWSRCIIAKSRACILRVAFNKRRREKLLNDSAVRIQTCYRGHLSRRALRNLRIERSLSEPVRALAEKYIASGDLWAFLRAIDNNYRSFVNERHDEVDNATTFVRMYLHEKRVLEEKAIQEWHVSRLMESPIVHHHVQTATAYGSKKSSSCGSGNSHENQSLSPLSLPISISPNSPSERAISPIKPVAPPSVFGSNSTEEEFQLGRLAPETVDIPNKYSPKLIRLAMAEGFSLPEVIATLRGLEARGKSIRNVKLLIKELHKRTPLMMNPYQSERCIRTNILPRDRTIVTSKTEEIKPPKSPTKHEPLEDNNNSSWKLETRKFIRQTLPAGIKEVISKFLFVAGIQVYIPPLVDDAGEEVVTANSWIMPQDDKPSPHFIAYLRMSSSLLKVRREQLVTKALASILTTLKANKISHAQDIVTYNVAHLLAWDIPPGLAHSIVKLFKHLHSMTRNLQSKTVVRQLVAKERPSTEDTVIYDTNLSPRLETPVVSAKSQLDNDLGLFHDTKTRLHEQILLPISMDSSIYELLFQALFITLPVNTENQYTSDNLDAFILKLVKMGVQETQRALRKRSQQASVVAREYSNIFRDSCCHVVRDIIYQDLTSFHLPLGLDEQVRILIGRLLFNDTAQIRRSSPQKCLTPISRPKSSSRPNSTSRSRTLLEPIASPLLSRGKIMQQSLTTLGSGQIVNVLDDDILWRANKAS</sequence>
<dbReference type="InterPro" id="IPR051185">
    <property type="entry name" value="ASPM"/>
</dbReference>
<evidence type="ECO:0000313" key="2">
    <source>
        <dbReference type="EMBL" id="OQS02692.1"/>
    </source>
</evidence>
<accession>A0A1V9ZXE3</accession>
<feature type="compositionally biased region" description="Basic and acidic residues" evidence="1">
    <location>
        <begin position="589"/>
        <end position="604"/>
    </location>
</feature>
<reference evidence="2 3" key="1">
    <citation type="journal article" date="2014" name="Genome Biol. Evol.">
        <title>The secreted proteins of Achlya hypogyna and Thraustotheca clavata identify the ancestral oomycete secretome and reveal gene acquisitions by horizontal gene transfer.</title>
        <authorList>
            <person name="Misner I."/>
            <person name="Blouin N."/>
            <person name="Leonard G."/>
            <person name="Richards T.A."/>
            <person name="Lane C.E."/>
        </authorList>
    </citation>
    <scope>NUCLEOTIDE SEQUENCE [LARGE SCALE GENOMIC DNA]</scope>
    <source>
        <strain evidence="2 3">ATCC 34112</strain>
    </source>
</reference>
<feature type="region of interest" description="Disordered" evidence="1">
    <location>
        <begin position="439"/>
        <end position="465"/>
    </location>
</feature>
<dbReference type="Pfam" id="PF00612">
    <property type="entry name" value="IQ"/>
    <property type="match status" value="1"/>
</dbReference>
<proteinExistence type="predicted"/>
<name>A0A1V9ZXE3_9STRA</name>
<protein>
    <submittedName>
        <fullName evidence="2">Uncharacterized protein</fullName>
    </submittedName>
</protein>
<dbReference type="PROSITE" id="PS50096">
    <property type="entry name" value="IQ"/>
    <property type="match status" value="3"/>
</dbReference>
<dbReference type="STRING" id="74557.A0A1V9ZXE3"/>